<gene>
    <name evidence="10" type="ORF">LCGC14_0398620</name>
</gene>
<evidence type="ECO:0000256" key="8">
    <source>
        <dbReference type="ARBA" id="ARBA00048478"/>
    </source>
</evidence>
<dbReference type="EC" id="2.7.4.25" evidence="2"/>
<evidence type="ECO:0000259" key="9">
    <source>
        <dbReference type="Pfam" id="PF02224"/>
    </source>
</evidence>
<dbReference type="InterPro" id="IPR003136">
    <property type="entry name" value="Cytidylate_kin"/>
</dbReference>
<keyword evidence="3" id="KW-0808">Transferase</keyword>
<dbReference type="Pfam" id="PF02224">
    <property type="entry name" value="Cytidylate_kin"/>
    <property type="match status" value="1"/>
</dbReference>
<evidence type="ECO:0000256" key="3">
    <source>
        <dbReference type="ARBA" id="ARBA00022679"/>
    </source>
</evidence>
<evidence type="ECO:0000256" key="2">
    <source>
        <dbReference type="ARBA" id="ARBA00012906"/>
    </source>
</evidence>
<dbReference type="HAMAP" id="MF_00238">
    <property type="entry name" value="Cytidyl_kinase_type1"/>
    <property type="match status" value="1"/>
</dbReference>
<comment type="caution">
    <text evidence="10">The sequence shown here is derived from an EMBL/GenBank/DDBJ whole genome shotgun (WGS) entry which is preliminary data.</text>
</comment>
<feature type="domain" description="Cytidylate kinase" evidence="9">
    <location>
        <begin position="7"/>
        <end position="198"/>
    </location>
</feature>
<comment type="similarity">
    <text evidence="1">Belongs to the cytidylate kinase family. Type 1 subfamily.</text>
</comment>
<keyword evidence="6" id="KW-0067">ATP-binding</keyword>
<dbReference type="GO" id="GO:0005524">
    <property type="term" value="F:ATP binding"/>
    <property type="evidence" value="ECO:0007669"/>
    <property type="project" value="UniProtKB-KW"/>
</dbReference>
<comment type="catalytic activity">
    <reaction evidence="7">
        <text>dCMP + ATP = dCDP + ADP</text>
        <dbReference type="Rhea" id="RHEA:25094"/>
        <dbReference type="ChEBI" id="CHEBI:30616"/>
        <dbReference type="ChEBI" id="CHEBI:57566"/>
        <dbReference type="ChEBI" id="CHEBI:58593"/>
        <dbReference type="ChEBI" id="CHEBI:456216"/>
        <dbReference type="EC" id="2.7.4.25"/>
    </reaction>
</comment>
<dbReference type="SUPFAM" id="SSF52540">
    <property type="entry name" value="P-loop containing nucleoside triphosphate hydrolases"/>
    <property type="match status" value="1"/>
</dbReference>
<dbReference type="NCBIfam" id="TIGR00017">
    <property type="entry name" value="cmk"/>
    <property type="match status" value="1"/>
</dbReference>
<dbReference type="GO" id="GO:0006139">
    <property type="term" value="P:nucleobase-containing compound metabolic process"/>
    <property type="evidence" value="ECO:0007669"/>
    <property type="project" value="InterPro"/>
</dbReference>
<dbReference type="GO" id="GO:0036431">
    <property type="term" value="F:dCMP kinase activity"/>
    <property type="evidence" value="ECO:0007669"/>
    <property type="project" value="InterPro"/>
</dbReference>
<dbReference type="InterPro" id="IPR027417">
    <property type="entry name" value="P-loop_NTPase"/>
</dbReference>
<proteinExistence type="inferred from homology"/>
<dbReference type="CDD" id="cd02020">
    <property type="entry name" value="CMPK"/>
    <property type="match status" value="1"/>
</dbReference>
<evidence type="ECO:0000256" key="4">
    <source>
        <dbReference type="ARBA" id="ARBA00022741"/>
    </source>
</evidence>
<evidence type="ECO:0000256" key="1">
    <source>
        <dbReference type="ARBA" id="ARBA00009427"/>
    </source>
</evidence>
<sequence>MTEPLTIAIDGPAAAGKGTLAKRLAEHYDLPYLDTGLLYRAIGKLADDCGIDLDDAAAVTPIAERLDTSHLDDGTLRGREAGELASRVAVHPQVRSALTAFQRNFASRPEGAVLDGRDIGTVICPNARVKIFVTASAEVRARRRTDELTAKGRDVAYERILAEVRERDARDAGRSVAPLKPATDAHLLDTSELDIETAFRAACAIIDRSLACRNGV</sequence>
<dbReference type="InterPro" id="IPR011994">
    <property type="entry name" value="Cytidylate_kinase_dom"/>
</dbReference>
<dbReference type="Gene3D" id="3.40.50.300">
    <property type="entry name" value="P-loop containing nucleotide triphosphate hydrolases"/>
    <property type="match status" value="1"/>
</dbReference>
<protein>
    <recommendedName>
        <fullName evidence="2">(d)CMP kinase</fullName>
        <ecNumber evidence="2">2.7.4.25</ecNumber>
    </recommendedName>
</protein>
<evidence type="ECO:0000313" key="10">
    <source>
        <dbReference type="EMBL" id="KKN73662.1"/>
    </source>
</evidence>
<evidence type="ECO:0000256" key="7">
    <source>
        <dbReference type="ARBA" id="ARBA00047615"/>
    </source>
</evidence>
<name>A0A0F9TFN3_9ZZZZ</name>
<dbReference type="AlphaFoldDB" id="A0A0F9TFN3"/>
<keyword evidence="4" id="KW-0547">Nucleotide-binding</keyword>
<reference evidence="10" key="1">
    <citation type="journal article" date="2015" name="Nature">
        <title>Complex archaea that bridge the gap between prokaryotes and eukaryotes.</title>
        <authorList>
            <person name="Spang A."/>
            <person name="Saw J.H."/>
            <person name="Jorgensen S.L."/>
            <person name="Zaremba-Niedzwiedzka K."/>
            <person name="Martijn J."/>
            <person name="Lind A.E."/>
            <person name="van Eijk R."/>
            <person name="Schleper C."/>
            <person name="Guy L."/>
            <person name="Ettema T.J."/>
        </authorList>
    </citation>
    <scope>NUCLEOTIDE SEQUENCE</scope>
</reference>
<keyword evidence="5" id="KW-0418">Kinase</keyword>
<evidence type="ECO:0000256" key="5">
    <source>
        <dbReference type="ARBA" id="ARBA00022777"/>
    </source>
</evidence>
<dbReference type="EMBL" id="LAZR01000340">
    <property type="protein sequence ID" value="KKN73662.1"/>
    <property type="molecule type" value="Genomic_DNA"/>
</dbReference>
<organism evidence="10">
    <name type="scientific">marine sediment metagenome</name>
    <dbReference type="NCBI Taxonomy" id="412755"/>
    <lineage>
        <taxon>unclassified sequences</taxon>
        <taxon>metagenomes</taxon>
        <taxon>ecological metagenomes</taxon>
    </lineage>
</organism>
<accession>A0A0F9TFN3</accession>
<evidence type="ECO:0000256" key="6">
    <source>
        <dbReference type="ARBA" id="ARBA00022840"/>
    </source>
</evidence>
<comment type="catalytic activity">
    <reaction evidence="8">
        <text>CMP + ATP = CDP + ADP</text>
        <dbReference type="Rhea" id="RHEA:11600"/>
        <dbReference type="ChEBI" id="CHEBI:30616"/>
        <dbReference type="ChEBI" id="CHEBI:58069"/>
        <dbReference type="ChEBI" id="CHEBI:60377"/>
        <dbReference type="ChEBI" id="CHEBI:456216"/>
        <dbReference type="EC" id="2.7.4.25"/>
    </reaction>
</comment>